<protein>
    <submittedName>
        <fullName evidence="3">RICIN domain-containing protein</fullName>
    </submittedName>
</protein>
<accession>A0ABW1CCZ1</accession>
<sequence length="509" mass="55293">MRMMKRLRSALLVLMLLGGLLALATPAGAFGPSVLFSPSGSCNRPYCTTYVKSAQTNSGRILATFENNNQPANGQTFPIFSSTDDGRSWTKIASVADGSPRHWNSMWTNPNFLVLPQQIGTMPAGTILLAGIVSPPDRSATAIHLYRSNDDGFHWTYVSEVAVGGGQWGSADPTPIWEPFMLVANNKLIVYYSDERDKAGHDQKLVHQTSANGLTWGSVAEDVALPDRALRPGMPVVTRMASGQYIMVFEMVGLSGTPNHYKISSNPESWNAADDGSPMGDGGGSPWIITLPNGRLVYNSYGTGGDARINTTNGTGAWTTVKTTMPRGYSRMLQYVRGTGRVLVLAAEGFWLNTPNPVYYGDVDLGYSAGPYYKLVNRKSGKALDTYQAGLQDGAQLVQWADNGGHNQHWHVTDVGNGYRTLFNRNSGRTVAIWQTSTADGANAVQWVENNGGDQQWELVPTGSYYKIRARHSGKVLSVWQGATTDGARIVQWTDNGGLDQQWQLVPAS</sequence>
<comment type="caution">
    <text evidence="3">The sequence shown here is derived from an EMBL/GenBank/DDBJ whole genome shotgun (WGS) entry which is preliminary data.</text>
</comment>
<dbReference type="CDD" id="cd15482">
    <property type="entry name" value="Sialidase_non-viral"/>
    <property type="match status" value="1"/>
</dbReference>
<gene>
    <name evidence="3" type="ORF">ACFPZ3_06885</name>
</gene>
<feature type="domain" description="Ricin B lectin" evidence="2">
    <location>
        <begin position="370"/>
        <end position="506"/>
    </location>
</feature>
<dbReference type="Gene3D" id="2.120.10.10">
    <property type="match status" value="1"/>
</dbReference>
<dbReference type="PANTHER" id="PTHR38792:SF3">
    <property type="entry name" value="BNR_ASP-BOX REPEAT DOMAIN PROTEIN (AFU_ORTHOLOGUE AFUA_7G06430)-RELATED"/>
    <property type="match status" value="1"/>
</dbReference>
<dbReference type="Pfam" id="PF14200">
    <property type="entry name" value="RicinB_lectin_2"/>
    <property type="match status" value="2"/>
</dbReference>
<organism evidence="3 4">
    <name type="scientific">Nonomuraea insulae</name>
    <dbReference type="NCBI Taxonomy" id="1616787"/>
    <lineage>
        <taxon>Bacteria</taxon>
        <taxon>Bacillati</taxon>
        <taxon>Actinomycetota</taxon>
        <taxon>Actinomycetes</taxon>
        <taxon>Streptosporangiales</taxon>
        <taxon>Streptosporangiaceae</taxon>
        <taxon>Nonomuraea</taxon>
    </lineage>
</organism>
<proteinExistence type="predicted"/>
<dbReference type="PANTHER" id="PTHR38792">
    <property type="entry name" value="BNR/ASP-BOX REPEAT DOMAIN PROTEIN (AFU_ORTHOLOGUE AFUA_7G06430)-RELATED"/>
    <property type="match status" value="1"/>
</dbReference>
<name>A0ABW1CCZ1_9ACTN</name>
<keyword evidence="4" id="KW-1185">Reference proteome</keyword>
<keyword evidence="1" id="KW-0732">Signal</keyword>
<evidence type="ECO:0000256" key="1">
    <source>
        <dbReference type="SAM" id="SignalP"/>
    </source>
</evidence>
<dbReference type="Gene3D" id="2.80.10.50">
    <property type="match status" value="3"/>
</dbReference>
<dbReference type="SUPFAM" id="SSF50370">
    <property type="entry name" value="Ricin B-like lectins"/>
    <property type="match status" value="1"/>
</dbReference>
<reference evidence="4" key="1">
    <citation type="journal article" date="2019" name="Int. J. Syst. Evol. Microbiol.">
        <title>The Global Catalogue of Microorganisms (GCM) 10K type strain sequencing project: providing services to taxonomists for standard genome sequencing and annotation.</title>
        <authorList>
            <consortium name="The Broad Institute Genomics Platform"/>
            <consortium name="The Broad Institute Genome Sequencing Center for Infectious Disease"/>
            <person name="Wu L."/>
            <person name="Ma J."/>
        </authorList>
    </citation>
    <scope>NUCLEOTIDE SEQUENCE [LARGE SCALE GENOMIC DNA]</scope>
    <source>
        <strain evidence="4">CCUG 53903</strain>
    </source>
</reference>
<dbReference type="InterPro" id="IPR035992">
    <property type="entry name" value="Ricin_B-like_lectins"/>
</dbReference>
<dbReference type="SUPFAM" id="SSF50939">
    <property type="entry name" value="Sialidases"/>
    <property type="match status" value="1"/>
</dbReference>
<evidence type="ECO:0000313" key="3">
    <source>
        <dbReference type="EMBL" id="MFC5823569.1"/>
    </source>
</evidence>
<dbReference type="Proteomes" id="UP001596058">
    <property type="component" value="Unassembled WGS sequence"/>
</dbReference>
<feature type="chain" id="PRO_5047186199" evidence="1">
    <location>
        <begin position="30"/>
        <end position="509"/>
    </location>
</feature>
<dbReference type="RefSeq" id="WP_379513103.1">
    <property type="nucleotide sequence ID" value="NZ_JBHSPA010000010.1"/>
</dbReference>
<evidence type="ECO:0000313" key="4">
    <source>
        <dbReference type="Proteomes" id="UP001596058"/>
    </source>
</evidence>
<feature type="signal peptide" evidence="1">
    <location>
        <begin position="1"/>
        <end position="29"/>
    </location>
</feature>
<dbReference type="SMART" id="SM00458">
    <property type="entry name" value="RICIN"/>
    <property type="match status" value="1"/>
</dbReference>
<dbReference type="InterPro" id="IPR000772">
    <property type="entry name" value="Ricin_B_lectin"/>
</dbReference>
<evidence type="ECO:0000259" key="2">
    <source>
        <dbReference type="SMART" id="SM00458"/>
    </source>
</evidence>
<dbReference type="EMBL" id="JBHSPA010000010">
    <property type="protein sequence ID" value="MFC5823569.1"/>
    <property type="molecule type" value="Genomic_DNA"/>
</dbReference>
<dbReference type="InterPro" id="IPR036278">
    <property type="entry name" value="Sialidase_sf"/>
</dbReference>
<dbReference type="PROSITE" id="PS50231">
    <property type="entry name" value="RICIN_B_LECTIN"/>
    <property type="match status" value="1"/>
</dbReference>